<accession>A0A286RHJ5</accession>
<dbReference type="EMBL" id="CP018477">
    <property type="protein sequence ID" value="ASV75429.1"/>
    <property type="molecule type" value="Genomic_DNA"/>
</dbReference>
<gene>
    <name evidence="1" type="ORF">THTE_2827</name>
</gene>
<dbReference type="AlphaFoldDB" id="A0A286RHJ5"/>
<keyword evidence="2" id="KW-1185">Reference proteome</keyword>
<sequence>MPVACRRVLQSGDELGPTEVTGRAASLLTLGLGITRLLDSSQKAIYDGS</sequence>
<organism evidence="1 2">
    <name type="scientific">Thermogutta terrifontis</name>
    <dbReference type="NCBI Taxonomy" id="1331910"/>
    <lineage>
        <taxon>Bacteria</taxon>
        <taxon>Pseudomonadati</taxon>
        <taxon>Planctomycetota</taxon>
        <taxon>Planctomycetia</taxon>
        <taxon>Pirellulales</taxon>
        <taxon>Thermoguttaceae</taxon>
        <taxon>Thermogutta</taxon>
    </lineage>
</organism>
<dbReference type="KEGG" id="ttf:THTE_2827"/>
<evidence type="ECO:0000313" key="2">
    <source>
        <dbReference type="Proteomes" id="UP000215086"/>
    </source>
</evidence>
<protein>
    <submittedName>
        <fullName evidence="1">Uncharacterized protein</fullName>
    </submittedName>
</protein>
<reference evidence="1 2" key="1">
    <citation type="journal article" name="Front. Microbiol.">
        <title>Sugar Metabolism of the First Thermophilic Planctomycete Thermogutta terrifontis: Comparative Genomic and Transcriptomic Approaches.</title>
        <authorList>
            <person name="Elcheninov A.G."/>
            <person name="Menzel P."/>
            <person name="Gudbergsdottir S.R."/>
            <person name="Slesarev A.I."/>
            <person name="Kadnikov V.V."/>
            <person name="Krogh A."/>
            <person name="Bonch-Osmolovskaya E.A."/>
            <person name="Peng X."/>
            <person name="Kublanov I.V."/>
        </authorList>
    </citation>
    <scope>NUCLEOTIDE SEQUENCE [LARGE SCALE GENOMIC DNA]</scope>
    <source>
        <strain evidence="1 2">R1</strain>
    </source>
</reference>
<dbReference type="Proteomes" id="UP000215086">
    <property type="component" value="Chromosome"/>
</dbReference>
<proteinExistence type="predicted"/>
<name>A0A286RHJ5_9BACT</name>
<evidence type="ECO:0000313" key="1">
    <source>
        <dbReference type="EMBL" id="ASV75429.1"/>
    </source>
</evidence>